<organism evidence="1 2">
    <name type="scientific">Pedobacter africanus</name>
    <dbReference type="NCBI Taxonomy" id="151894"/>
    <lineage>
        <taxon>Bacteria</taxon>
        <taxon>Pseudomonadati</taxon>
        <taxon>Bacteroidota</taxon>
        <taxon>Sphingobacteriia</taxon>
        <taxon>Sphingobacteriales</taxon>
        <taxon>Sphingobacteriaceae</taxon>
        <taxon>Pedobacter</taxon>
    </lineage>
</organism>
<reference evidence="1" key="1">
    <citation type="submission" date="2023-07" db="EMBL/GenBank/DDBJ databases">
        <title>Sorghum-associated microbial communities from plants grown in Nebraska, USA.</title>
        <authorList>
            <person name="Schachtman D."/>
        </authorList>
    </citation>
    <scope>NUCLEOTIDE SEQUENCE</scope>
    <source>
        <strain evidence="1">2697</strain>
    </source>
</reference>
<protein>
    <submittedName>
        <fullName evidence="1">Uncharacterized protein</fullName>
    </submittedName>
</protein>
<dbReference type="EMBL" id="JAVDTF010000001">
    <property type="protein sequence ID" value="MDR6781796.1"/>
    <property type="molecule type" value="Genomic_DNA"/>
</dbReference>
<dbReference type="Proteomes" id="UP001246858">
    <property type="component" value="Unassembled WGS sequence"/>
</dbReference>
<evidence type="ECO:0000313" key="2">
    <source>
        <dbReference type="Proteomes" id="UP001246858"/>
    </source>
</evidence>
<keyword evidence="2" id="KW-1185">Reference proteome</keyword>
<gene>
    <name evidence="1" type="ORF">J2X78_000348</name>
</gene>
<name>A0ACC6KRG5_9SPHI</name>
<evidence type="ECO:0000313" key="1">
    <source>
        <dbReference type="EMBL" id="MDR6781796.1"/>
    </source>
</evidence>
<sequence length="209" mass="23516">MGKLLGGIYGPTTGTTGNLTSYVLNGQNIIRMRAHSRTRSSERQLDNEMRMKVISDFFFHMKPILKAGFGPAAKNTTKNYYNIAVSYNKKHALKGFYPNVEVDYPNVLLSDGDLLPAENPVAKRVSGGIEFTWDTDGFAWGNGADQVMVLAYFPESGRREMFCYGARRMEGREFLPLQDNQMEQPAETYISFISPDRSEVARSIYLGQV</sequence>
<proteinExistence type="predicted"/>
<accession>A0ACC6KRG5</accession>
<comment type="caution">
    <text evidence="1">The sequence shown here is derived from an EMBL/GenBank/DDBJ whole genome shotgun (WGS) entry which is preliminary data.</text>
</comment>